<gene>
    <name evidence="3" type="ORF">LY90DRAFT_664290</name>
</gene>
<dbReference type="Pfam" id="PF14497">
    <property type="entry name" value="GST_C_3"/>
    <property type="match status" value="1"/>
</dbReference>
<keyword evidence="4" id="KW-1185">Reference proteome</keyword>
<dbReference type="InterPro" id="IPR050213">
    <property type="entry name" value="GST_superfamily"/>
</dbReference>
<evidence type="ECO:0000259" key="1">
    <source>
        <dbReference type="PROSITE" id="PS50404"/>
    </source>
</evidence>
<dbReference type="Gene3D" id="3.40.30.10">
    <property type="entry name" value="Glutaredoxin"/>
    <property type="match status" value="1"/>
</dbReference>
<evidence type="ECO:0000313" key="4">
    <source>
        <dbReference type="Proteomes" id="UP000193920"/>
    </source>
</evidence>
<dbReference type="EMBL" id="MCOG01000011">
    <property type="protein sequence ID" value="ORY81061.1"/>
    <property type="molecule type" value="Genomic_DNA"/>
</dbReference>
<accession>A0A1Y2FAZ4</accession>
<dbReference type="InterPro" id="IPR004046">
    <property type="entry name" value="GST_C"/>
</dbReference>
<dbReference type="OrthoDB" id="414243at2759"/>
<dbReference type="PROSITE" id="PS50405">
    <property type="entry name" value="GST_CTER"/>
    <property type="match status" value="1"/>
</dbReference>
<dbReference type="CDD" id="cd03192">
    <property type="entry name" value="GST_C_Sigma_like"/>
    <property type="match status" value="1"/>
</dbReference>
<protein>
    <recommendedName>
        <fullName evidence="5">Glutathione S-transferase</fullName>
    </recommendedName>
</protein>
<comment type="caution">
    <text evidence="3">The sequence shown here is derived from an EMBL/GenBank/DDBJ whole genome shotgun (WGS) entry which is preliminary data.</text>
</comment>
<dbReference type="SFLD" id="SFLDS00019">
    <property type="entry name" value="Glutathione_Transferase_(cytos"/>
    <property type="match status" value="1"/>
</dbReference>
<dbReference type="GO" id="GO:0004364">
    <property type="term" value="F:glutathione transferase activity"/>
    <property type="evidence" value="ECO:0007669"/>
    <property type="project" value="TreeGrafter"/>
</dbReference>
<reference evidence="3 4" key="1">
    <citation type="submission" date="2016-08" db="EMBL/GenBank/DDBJ databases">
        <title>A Parts List for Fungal Cellulosomes Revealed by Comparative Genomics.</title>
        <authorList>
            <consortium name="DOE Joint Genome Institute"/>
            <person name="Haitjema C.H."/>
            <person name="Gilmore S.P."/>
            <person name="Henske J.K."/>
            <person name="Solomon K.V."/>
            <person name="De Groot R."/>
            <person name="Kuo A."/>
            <person name="Mondo S.J."/>
            <person name="Salamov A.A."/>
            <person name="Labutti K."/>
            <person name="Zhao Z."/>
            <person name="Chiniquy J."/>
            <person name="Barry K."/>
            <person name="Brewer H.M."/>
            <person name="Purvine S.O."/>
            <person name="Wright A.T."/>
            <person name="Boxma B."/>
            <person name="Van Alen T."/>
            <person name="Hackstein J.H."/>
            <person name="Baker S.E."/>
            <person name="Grigoriev I.V."/>
            <person name="O'Malley M.A."/>
        </authorList>
    </citation>
    <scope>NUCLEOTIDE SEQUENCE [LARGE SCALE GENOMIC DNA]</scope>
    <source>
        <strain evidence="3 4">G1</strain>
    </source>
</reference>
<dbReference type="Gene3D" id="1.20.1050.10">
    <property type="match status" value="1"/>
</dbReference>
<dbReference type="InterPro" id="IPR036282">
    <property type="entry name" value="Glutathione-S-Trfase_C_sf"/>
</dbReference>
<dbReference type="InterPro" id="IPR004045">
    <property type="entry name" value="Glutathione_S-Trfase_N"/>
</dbReference>
<dbReference type="InterPro" id="IPR010987">
    <property type="entry name" value="Glutathione-S-Trfase_C-like"/>
</dbReference>
<dbReference type="InterPro" id="IPR036249">
    <property type="entry name" value="Thioredoxin-like_sf"/>
</dbReference>
<dbReference type="AlphaFoldDB" id="A0A1Y2FAZ4"/>
<evidence type="ECO:0000259" key="2">
    <source>
        <dbReference type="PROSITE" id="PS50405"/>
    </source>
</evidence>
<sequence length="237" mass="27211">MQKVSNNKRQKVDEGEASDATNSKFEIFYFPMQGRAEYVRLVLAFAKADWESKNVEDWAKEKTSTKGLLFKQVPMLIETTASGDEHRLVQTGTIIRYLAKKFKLGSEDNFKNALLDSYFEGIYEIINKLFVHIFSTKKEEKDKIPENILKDESLKSLISSIEEILKSNGSNGYFMGKKSTYVDVVAFGLIDSFIKFPGIEDKLFSKEKTPNLIKVYEHISKNPEIKAYLKSDKRFAN</sequence>
<evidence type="ECO:0000313" key="3">
    <source>
        <dbReference type="EMBL" id="ORY81061.1"/>
    </source>
</evidence>
<name>A0A1Y2FAZ4_9FUNG</name>
<feature type="domain" description="GST C-terminal" evidence="2">
    <location>
        <begin position="108"/>
        <end position="237"/>
    </location>
</feature>
<evidence type="ECO:0008006" key="5">
    <source>
        <dbReference type="Google" id="ProtNLM"/>
    </source>
</evidence>
<dbReference type="GO" id="GO:0006749">
    <property type="term" value="P:glutathione metabolic process"/>
    <property type="evidence" value="ECO:0007669"/>
    <property type="project" value="TreeGrafter"/>
</dbReference>
<dbReference type="STRING" id="1754190.A0A1Y2FAZ4"/>
<dbReference type="InterPro" id="IPR040079">
    <property type="entry name" value="Glutathione_S-Trfase"/>
</dbReference>
<proteinExistence type="predicted"/>
<dbReference type="CDD" id="cd03039">
    <property type="entry name" value="GST_N_Sigma_like"/>
    <property type="match status" value="1"/>
</dbReference>
<dbReference type="Proteomes" id="UP000193920">
    <property type="component" value="Unassembled WGS sequence"/>
</dbReference>
<organism evidence="3 4">
    <name type="scientific">Neocallimastix californiae</name>
    <dbReference type="NCBI Taxonomy" id="1754190"/>
    <lineage>
        <taxon>Eukaryota</taxon>
        <taxon>Fungi</taxon>
        <taxon>Fungi incertae sedis</taxon>
        <taxon>Chytridiomycota</taxon>
        <taxon>Chytridiomycota incertae sedis</taxon>
        <taxon>Neocallimastigomycetes</taxon>
        <taxon>Neocallimastigales</taxon>
        <taxon>Neocallimastigaceae</taxon>
        <taxon>Neocallimastix</taxon>
    </lineage>
</organism>
<feature type="domain" description="GST N-terminal" evidence="1">
    <location>
        <begin position="23"/>
        <end position="106"/>
    </location>
</feature>
<dbReference type="SUPFAM" id="SSF52833">
    <property type="entry name" value="Thioredoxin-like"/>
    <property type="match status" value="1"/>
</dbReference>
<dbReference type="SUPFAM" id="SSF47616">
    <property type="entry name" value="GST C-terminal domain-like"/>
    <property type="match status" value="1"/>
</dbReference>
<dbReference type="PANTHER" id="PTHR11571">
    <property type="entry name" value="GLUTATHIONE S-TRANSFERASE"/>
    <property type="match status" value="1"/>
</dbReference>
<dbReference type="Pfam" id="PF02798">
    <property type="entry name" value="GST_N"/>
    <property type="match status" value="1"/>
</dbReference>
<dbReference type="PROSITE" id="PS50404">
    <property type="entry name" value="GST_NTER"/>
    <property type="match status" value="1"/>
</dbReference>